<dbReference type="EMBL" id="CQQC01000784">
    <property type="protein sequence ID" value="CNV41002.1"/>
    <property type="molecule type" value="Genomic_DNA"/>
</dbReference>
<evidence type="ECO:0000313" key="11">
    <source>
        <dbReference type="EMBL" id="OMH58173.1"/>
    </source>
</evidence>
<sequence length="100" mass="10442">MIAPGDIAPRRDSEHELYVAVLSNALHRAADTGRVITCPFIPGRVPEDLLAMVVAVEQPNGTLLPELVQWLHVAALGAPLGNAGVAALREAASVVTALLC</sequence>
<reference evidence="11 23" key="6">
    <citation type="submission" date="2017-02" db="EMBL/GenBank/DDBJ databases">
        <title>Protein polymorphisms may explain contrasting epidemiological fitness of two variants of a multidrug-resistant Mycobacterium tuberculosis strain.</title>
        <authorList>
            <person name="Bigi M.M."/>
            <person name="Lopez B."/>
            <person name="Blanco F.C."/>
            <person name="Sasiain M.C."/>
            <person name="De La Barrera S."/>
            <person name="Ritacco V."/>
            <person name="Bigi F."/>
            <person name="Soria M.A."/>
        </authorList>
    </citation>
    <scope>NUCLEOTIDE SEQUENCE [LARGE SCALE GENOMIC DNA]</scope>
    <source>
        <strain evidence="11 23">6548</strain>
    </source>
</reference>
<evidence type="ECO:0000313" key="16">
    <source>
        <dbReference type="Proteomes" id="UP000039217"/>
    </source>
</evidence>
<evidence type="ECO:0000313" key="12">
    <source>
        <dbReference type="EMBL" id="REQ50592.1"/>
    </source>
</evidence>
<evidence type="ECO:0000313" key="9">
    <source>
        <dbReference type="EMBL" id="COW81628.1"/>
    </source>
</evidence>
<gene>
    <name evidence="11" type="ORF">A4S10_00321</name>
    <name evidence="13" type="ORF">DKC2_0328</name>
    <name evidence="12" type="ORF">DSJ38_14175</name>
    <name evidence="5" type="ORF">ERS007661_02301</name>
    <name evidence="1" type="ORF">ERS007688_01625</name>
    <name evidence="6" type="ORF">ERS007703_02628</name>
    <name evidence="7" type="ORF">ERS007720_02199</name>
    <name evidence="9" type="ORF">ERS007739_00131</name>
    <name evidence="8" type="ORF">ERS007741_03115</name>
    <name evidence="3" type="ORF">ERS027659_02535</name>
    <name evidence="2" type="ORF">ERS027661_02364</name>
    <name evidence="4" type="ORF">ERS094118_03286</name>
    <name evidence="10" type="ORF">J8J21_00180</name>
</gene>
<evidence type="ECO:0000313" key="24">
    <source>
        <dbReference type="Proteomes" id="UP000256381"/>
    </source>
</evidence>
<evidence type="ECO:0000313" key="14">
    <source>
        <dbReference type="Proteomes" id="UP000038802"/>
    </source>
</evidence>
<reference evidence="12 24" key="5">
    <citation type="journal article" date="2017" name="N. Engl. J. Med.">
        <title>Transmission of Extensively Drug-Resistant Tuberculosis in South Africa.</title>
        <authorList>
            <person name="Shah N.S."/>
            <person name="Auld S.C."/>
            <person name="Brust J.C."/>
            <person name="Mathema B."/>
            <person name="Ismail N."/>
            <person name="Moodley P."/>
            <person name="Mlisana K."/>
            <person name="Allana S."/>
            <person name="Campbell A."/>
            <person name="Mthiyane T."/>
            <person name="Morris N."/>
            <person name="Mpangase P."/>
            <person name="van der Meulen H."/>
            <person name="Omar S.V."/>
            <person name="Brown T.S."/>
            <person name="Narechania A."/>
            <person name="Shaskina E."/>
            <person name="Kapwata T."/>
            <person name="Kreiswirth B."/>
            <person name="Gandhi N.R."/>
        </authorList>
    </citation>
    <scope>NUCLEOTIDE SEQUENCE [LARGE SCALE GENOMIC DNA]</scope>
    <source>
        <strain evidence="12 24">32301_S10</strain>
    </source>
</reference>
<evidence type="ECO:0000313" key="5">
    <source>
        <dbReference type="EMBL" id="CNV41002.1"/>
    </source>
</evidence>
<evidence type="ECO:0000313" key="17">
    <source>
        <dbReference type="Proteomes" id="UP000044938"/>
    </source>
</evidence>
<reference evidence="11 23" key="4">
    <citation type="submission" date="2016-04" db="EMBL/GenBank/DDBJ databases">
        <authorList>
            <person name="Bigi M."/>
            <person name="Bigi F."/>
            <person name="Soria M.A."/>
        </authorList>
    </citation>
    <scope>NUCLEOTIDE SEQUENCE [LARGE SCALE GENOMIC DNA]</scope>
    <source>
        <strain evidence="11 23">6548</strain>
    </source>
</reference>
<evidence type="ECO:0000313" key="4">
    <source>
        <dbReference type="EMBL" id="CLW78102.1"/>
    </source>
</evidence>
<dbReference type="Proteomes" id="UP000038802">
    <property type="component" value="Unassembled WGS sequence"/>
</dbReference>
<evidence type="ECO:0000313" key="22">
    <source>
        <dbReference type="Proteomes" id="UP000050164"/>
    </source>
</evidence>
<dbReference type="Proteomes" id="UP000039217">
    <property type="component" value="Unassembled WGS sequence"/>
</dbReference>
<protein>
    <submittedName>
        <fullName evidence="9 10">Toxin</fullName>
    </submittedName>
</protein>
<accession>A0A045J1V6</accession>
<dbReference type="EMBL" id="CFOH01000218">
    <property type="protein sequence ID" value="CFE50023.1"/>
    <property type="molecule type" value="Genomic_DNA"/>
</dbReference>
<reference evidence="6" key="1">
    <citation type="submission" date="2015-03" db="EMBL/GenBank/DDBJ databases">
        <authorList>
            <person name="Murphy D."/>
        </authorList>
    </citation>
    <scope>NUCLEOTIDE SEQUENCE [LARGE SCALE GENOMIC DNA]</scope>
    <source>
        <strain evidence="6">K00500041</strain>
    </source>
</reference>
<dbReference type="EMBL" id="CHKL01000432">
    <property type="protein sequence ID" value="COW76995.1"/>
    <property type="molecule type" value="Genomic_DNA"/>
</dbReference>
<evidence type="ECO:0000313" key="13">
    <source>
        <dbReference type="EMBL" id="VCU48526.1"/>
    </source>
</evidence>
<organism evidence="9 15">
    <name type="scientific">Mycobacterium tuberculosis</name>
    <dbReference type="NCBI Taxonomy" id="1773"/>
    <lineage>
        <taxon>Bacteria</taxon>
        <taxon>Bacillati</taxon>
        <taxon>Actinomycetota</taxon>
        <taxon>Actinomycetes</taxon>
        <taxon>Mycobacteriales</taxon>
        <taxon>Mycobacteriaceae</taxon>
        <taxon>Mycobacterium</taxon>
        <taxon>Mycobacterium tuberculosis complex</taxon>
    </lineage>
</organism>
<reference evidence="13 25" key="8">
    <citation type="submission" date="2018-08" db="EMBL/GenBank/DDBJ databases">
        <authorList>
            <person name="Fokvardsen B D."/>
            <person name="Norman A."/>
        </authorList>
    </citation>
    <scope>NUCLEOTIDE SEQUENCE [LARGE SCALE GENOMIC DNA]</scope>
    <source>
        <strain evidence="13 25">DKC2</strain>
    </source>
</reference>
<dbReference type="Proteomes" id="UP000050139">
    <property type="component" value="Unassembled WGS sequence"/>
</dbReference>
<reference evidence="9 21" key="3">
    <citation type="submission" date="2015-03" db="EMBL/GenBank/DDBJ databases">
        <authorList>
            <consortium name="Pathogen Informatics"/>
            <person name="Murphy D."/>
        </authorList>
    </citation>
    <scope>NUCLEOTIDE SEQUENCE</scope>
    <source>
        <strain evidence="4 21">0268S</strain>
        <strain evidence="9">N09902308</strain>
    </source>
</reference>
<dbReference type="EMBL" id="COPH01000029">
    <property type="protein sequence ID" value="CLW78102.1"/>
    <property type="molecule type" value="Genomic_DNA"/>
</dbReference>
<name>A0A045J1V6_MYCTX</name>
<evidence type="ECO:0000313" key="23">
    <source>
        <dbReference type="Proteomes" id="UP000189452"/>
    </source>
</evidence>
<evidence type="ECO:0000313" key="18">
    <source>
        <dbReference type="Proteomes" id="UP000046947"/>
    </source>
</evidence>
<dbReference type="Proteomes" id="UP000189452">
    <property type="component" value="Chromosome"/>
</dbReference>
<evidence type="ECO:0000313" key="7">
    <source>
        <dbReference type="EMBL" id="COW27170.1"/>
    </source>
</evidence>
<dbReference type="EMBL" id="JAGIZI010000001">
    <property type="protein sequence ID" value="MBP0681576.1"/>
    <property type="molecule type" value="Genomic_DNA"/>
</dbReference>
<dbReference type="Proteomes" id="UP000039021">
    <property type="component" value="Unassembled WGS sequence"/>
</dbReference>
<evidence type="ECO:0000313" key="3">
    <source>
        <dbReference type="EMBL" id="CKS02682.1"/>
    </source>
</evidence>
<evidence type="ECO:0000313" key="20">
    <source>
        <dbReference type="Proteomes" id="UP000049023"/>
    </source>
</evidence>
<reference evidence="10 26" key="9">
    <citation type="submission" date="2021-03" db="EMBL/GenBank/DDBJ databases">
        <title>Whole Genome Sequencing of Mycobacterium tuberculosis clinical isolates from Arunachal Pradesh, India.</title>
        <authorList>
            <person name="Singh S."/>
            <person name="Mudliar S.R."/>
            <person name="Kulsum U."/>
            <person name="Rufai S.B."/>
            <person name="Singh P.K."/>
            <person name="Umpo M."/>
            <person name="Nyori M."/>
        </authorList>
    </citation>
    <scope>NUCLEOTIDE SEQUENCE [LARGE SCALE GENOMIC DNA]</scope>
    <source>
        <strain evidence="10 26">OMICS/BPL/0142/20/SP</strain>
    </source>
</reference>
<proteinExistence type="predicted"/>
<evidence type="ECO:0000313" key="19">
    <source>
        <dbReference type="Proteomes" id="UP000048600"/>
    </source>
</evidence>
<dbReference type="Proteomes" id="UP000049023">
    <property type="component" value="Unassembled WGS sequence"/>
</dbReference>
<dbReference type="EMBL" id="CSAJ01000266">
    <property type="protein sequence ID" value="COW27170.1"/>
    <property type="molecule type" value="Genomic_DNA"/>
</dbReference>
<dbReference type="Proteomes" id="UP000048600">
    <property type="component" value="Unassembled WGS sequence"/>
</dbReference>
<dbReference type="EMBL" id="QTBD01000165">
    <property type="protein sequence ID" value="REQ50592.1"/>
    <property type="molecule type" value="Genomic_DNA"/>
</dbReference>
<dbReference type="Proteomes" id="UP000044938">
    <property type="component" value="Unassembled WGS sequence"/>
</dbReference>
<dbReference type="EMBL" id="CSBK01000029">
    <property type="protein sequence ID" value="COW81628.1"/>
    <property type="molecule type" value="Genomic_DNA"/>
</dbReference>
<evidence type="ECO:0000313" key="1">
    <source>
        <dbReference type="EMBL" id="CFE50023.1"/>
    </source>
</evidence>
<dbReference type="EMBL" id="LR027516">
    <property type="protein sequence ID" value="VCU48526.1"/>
    <property type="molecule type" value="Genomic_DNA"/>
</dbReference>
<evidence type="ECO:0000313" key="2">
    <source>
        <dbReference type="EMBL" id="CKR94239.1"/>
    </source>
</evidence>
<dbReference type="Proteomes" id="UP000046947">
    <property type="component" value="Unassembled WGS sequence"/>
</dbReference>
<dbReference type="Proteomes" id="UP000300237">
    <property type="component" value="Chromosome"/>
</dbReference>
<reference evidence="12" key="7">
    <citation type="submission" date="2018-07" db="EMBL/GenBank/DDBJ databases">
        <authorList>
            <person name="Shah S."/>
            <person name="Brown T."/>
            <person name="Auld S."/>
            <person name="Bratton K."/>
            <person name="Narechania A."/>
            <person name="Mathema B."/>
            <person name="Gandhi N."/>
        </authorList>
    </citation>
    <scope>NUCLEOTIDE SEQUENCE</scope>
    <source>
        <strain evidence="12">32301_S10</strain>
    </source>
</reference>
<dbReference type="PATRIC" id="fig|1773.206.peg.2374"/>
<dbReference type="EMBL" id="LWDQ01000001">
    <property type="protein sequence ID" value="OMH58173.1"/>
    <property type="molecule type" value="Genomic_DNA"/>
</dbReference>
<dbReference type="Proteomes" id="UP000050164">
    <property type="component" value="Unassembled WGS sequence"/>
</dbReference>
<reference evidence="14 15" key="2">
    <citation type="submission" date="2015-03" db="EMBL/GenBank/DDBJ databases">
        <authorList>
            <consortium name="Pathogen Informatics"/>
        </authorList>
    </citation>
    <scope>NUCLEOTIDE SEQUENCE [LARGE SCALE GENOMIC DNA]</scope>
    <source>
        <strain evidence="3 22">Bir 185</strain>
        <strain evidence="2 20">Bir 187</strain>
        <strain evidence="5 16">D00501624</strain>
        <strain evidence="1 18">H09601792</strain>
        <strain evidence="14">K00500041</strain>
        <strain evidence="7 17">M09401471</strain>
        <strain evidence="15">N09902308</strain>
        <strain evidence="8 19">P00601463</strain>
    </source>
</reference>
<dbReference type="Proteomes" id="UP000671119">
    <property type="component" value="Unassembled WGS sequence"/>
</dbReference>
<dbReference type="EMBL" id="CNFT01000616">
    <property type="protein sequence ID" value="CKS02682.1"/>
    <property type="molecule type" value="Genomic_DNA"/>
</dbReference>
<evidence type="ECO:0000313" key="21">
    <source>
        <dbReference type="Proteomes" id="UP000050139"/>
    </source>
</evidence>
<dbReference type="AlphaFoldDB" id="A0A045J1V6"/>
<evidence type="ECO:0000313" key="10">
    <source>
        <dbReference type="EMBL" id="MBP0681576.1"/>
    </source>
</evidence>
<dbReference type="RefSeq" id="WP_003401560.1">
    <property type="nucleotide sequence ID" value="NZ_AP017901.1"/>
</dbReference>
<evidence type="ECO:0000313" key="25">
    <source>
        <dbReference type="Proteomes" id="UP000300237"/>
    </source>
</evidence>
<dbReference type="EMBL" id="CNFU01000491">
    <property type="protein sequence ID" value="CKR94239.1"/>
    <property type="molecule type" value="Genomic_DNA"/>
</dbReference>
<dbReference type="STRING" id="115862.BBG46_01690"/>
<evidence type="ECO:0000313" key="26">
    <source>
        <dbReference type="Proteomes" id="UP000671119"/>
    </source>
</evidence>
<evidence type="ECO:0000313" key="8">
    <source>
        <dbReference type="EMBL" id="COW76995.1"/>
    </source>
</evidence>
<dbReference type="EMBL" id="CSAE01000296">
    <property type="protein sequence ID" value="COW05189.1"/>
    <property type="molecule type" value="Genomic_DNA"/>
</dbReference>
<evidence type="ECO:0000313" key="15">
    <source>
        <dbReference type="Proteomes" id="UP000039021"/>
    </source>
</evidence>
<dbReference type="SMR" id="A0A045J1V6"/>
<evidence type="ECO:0000313" key="6">
    <source>
        <dbReference type="EMBL" id="COW05189.1"/>
    </source>
</evidence>
<dbReference type="Proteomes" id="UP000256381">
    <property type="component" value="Unassembled WGS sequence"/>
</dbReference>
<dbReference type="OMA" id="APRRDNE"/>